<feature type="compositionally biased region" description="Low complexity" evidence="4">
    <location>
        <begin position="1"/>
        <end position="12"/>
    </location>
</feature>
<feature type="compositionally biased region" description="Basic and acidic residues" evidence="4">
    <location>
        <begin position="338"/>
        <end position="351"/>
    </location>
</feature>
<feature type="compositionally biased region" description="Basic and acidic residues" evidence="4">
    <location>
        <begin position="363"/>
        <end position="389"/>
    </location>
</feature>
<dbReference type="AlphaFoldDB" id="A0A8B7BKX3"/>
<keyword evidence="7" id="KW-1185">Reference proteome</keyword>
<dbReference type="GO" id="GO:0003723">
    <property type="term" value="F:RNA binding"/>
    <property type="evidence" value="ECO:0007669"/>
    <property type="project" value="TreeGrafter"/>
</dbReference>
<dbReference type="InterPro" id="IPR029190">
    <property type="entry name" value="Rrp14/SURF6_C"/>
</dbReference>
<feature type="domain" description="Ribosomal RNA-processing protein 14 N-terminal" evidence="6">
    <location>
        <begin position="80"/>
        <end position="139"/>
    </location>
</feature>
<proteinExistence type="inferred from homology"/>
<sequence>MRWRCPSLLLSPSRPPLPLDRRLQTPPVLPRFQNPSVPSSPLPSASSIKQTNPKMKKRSGGGGSQKPSPAAGDGELKTLIHGHSVYFDHLVELIPARFYLPPDDDKPWFQGLSKVAKAAAKKESRENLKKARRARLDPEKSATTLDLLKKSIFEAADKSSDGGSESDEAPEIDENSSRPVVVDDRSVTYEELRQRLHRRIEELRSNRNTRPSEKKKEKKEKSKNKKNKKNKNKQAGEEAEPSSQGKRKREKESEEEKDNKKKAKPDKGGDASSADLTFGQVKIGGGDDKKKKKKKLSKQQALERAKKLEEAKKDPEKGEKISKKHSWKAAVSRAAGVKVHDDPKLLKESIKKEKKKQQKHAGKWKERMESVENLRAEKQKKRTENIKERIHQKKMRRIEKREKKLMRPGFEGRKEGYINE</sequence>
<evidence type="ECO:0000256" key="4">
    <source>
        <dbReference type="SAM" id="MobiDB-lite"/>
    </source>
</evidence>
<reference evidence="8" key="1">
    <citation type="submission" date="2025-08" db="UniProtKB">
        <authorList>
            <consortium name="RefSeq"/>
        </authorList>
    </citation>
    <scope>IDENTIFICATION</scope>
    <source>
        <tissue evidence="8">Young leaves</tissue>
    </source>
</reference>
<evidence type="ECO:0000259" key="6">
    <source>
        <dbReference type="Pfam" id="PF15459"/>
    </source>
</evidence>
<dbReference type="KEGG" id="pda:103700009"/>
<feature type="compositionally biased region" description="Low complexity" evidence="4">
    <location>
        <begin position="35"/>
        <end position="47"/>
    </location>
</feature>
<dbReference type="InterPro" id="IPR029188">
    <property type="entry name" value="Rrp14_N"/>
</dbReference>
<dbReference type="GO" id="GO:0003677">
    <property type="term" value="F:DNA binding"/>
    <property type="evidence" value="ECO:0007669"/>
    <property type="project" value="TreeGrafter"/>
</dbReference>
<dbReference type="RefSeq" id="XP_008780213.2">
    <property type="nucleotide sequence ID" value="XM_008781991.2"/>
</dbReference>
<feature type="compositionally biased region" description="Acidic residues" evidence="4">
    <location>
        <begin position="164"/>
        <end position="174"/>
    </location>
</feature>
<dbReference type="GO" id="GO:0042273">
    <property type="term" value="P:ribosomal large subunit biogenesis"/>
    <property type="evidence" value="ECO:0007669"/>
    <property type="project" value="TreeGrafter"/>
</dbReference>
<evidence type="ECO:0000256" key="2">
    <source>
        <dbReference type="ARBA" id="ARBA00005904"/>
    </source>
</evidence>
<dbReference type="Pfam" id="PF04935">
    <property type="entry name" value="SURF6"/>
    <property type="match status" value="1"/>
</dbReference>
<feature type="compositionally biased region" description="Basic and acidic residues" evidence="4">
    <location>
        <begin position="410"/>
        <end position="420"/>
    </location>
</feature>
<dbReference type="Pfam" id="PF15459">
    <property type="entry name" value="RRP14"/>
    <property type="match status" value="1"/>
</dbReference>
<evidence type="ECO:0000313" key="8">
    <source>
        <dbReference type="RefSeq" id="XP_008780213.2"/>
    </source>
</evidence>
<feature type="compositionally biased region" description="Basic and acidic residues" evidence="4">
    <location>
        <begin position="250"/>
        <end position="269"/>
    </location>
</feature>
<dbReference type="Proteomes" id="UP000228380">
    <property type="component" value="Unplaced"/>
</dbReference>
<feature type="compositionally biased region" description="Basic and acidic residues" evidence="4">
    <location>
        <begin position="181"/>
        <end position="215"/>
    </location>
</feature>
<feature type="domain" description="Ribosomal RNA-processing protein 14/surfeit locus protein 6 C-terminal" evidence="5">
    <location>
        <begin position="213"/>
        <end position="397"/>
    </location>
</feature>
<dbReference type="PANTHER" id="PTHR14369">
    <property type="entry name" value="SURFEIT LOCUS PROTEIN 6"/>
    <property type="match status" value="1"/>
</dbReference>
<feature type="compositionally biased region" description="Basic residues" evidence="4">
    <location>
        <begin position="352"/>
        <end position="362"/>
    </location>
</feature>
<accession>A0A8B7BKX3</accession>
<dbReference type="PANTHER" id="PTHR14369:SF0">
    <property type="entry name" value="SURFEIT LOCUS PROTEIN 6"/>
    <property type="match status" value="1"/>
</dbReference>
<evidence type="ECO:0000313" key="7">
    <source>
        <dbReference type="Proteomes" id="UP000228380"/>
    </source>
</evidence>
<organism evidence="7 8">
    <name type="scientific">Phoenix dactylifera</name>
    <name type="common">Date palm</name>
    <dbReference type="NCBI Taxonomy" id="42345"/>
    <lineage>
        <taxon>Eukaryota</taxon>
        <taxon>Viridiplantae</taxon>
        <taxon>Streptophyta</taxon>
        <taxon>Embryophyta</taxon>
        <taxon>Tracheophyta</taxon>
        <taxon>Spermatophyta</taxon>
        <taxon>Magnoliopsida</taxon>
        <taxon>Liliopsida</taxon>
        <taxon>Arecaceae</taxon>
        <taxon>Coryphoideae</taxon>
        <taxon>Phoeniceae</taxon>
        <taxon>Phoenix</taxon>
    </lineage>
</organism>
<feature type="compositionally biased region" description="Basic residues" evidence="4">
    <location>
        <begin position="216"/>
        <end position="232"/>
    </location>
</feature>
<protein>
    <submittedName>
        <fullName evidence="8">Surfeit locus protein 6 homolog</fullName>
    </submittedName>
</protein>
<evidence type="ECO:0000256" key="1">
    <source>
        <dbReference type="ARBA" id="ARBA00004123"/>
    </source>
</evidence>
<dbReference type="GO" id="GO:0042274">
    <property type="term" value="P:ribosomal small subunit biogenesis"/>
    <property type="evidence" value="ECO:0007669"/>
    <property type="project" value="TreeGrafter"/>
</dbReference>
<evidence type="ECO:0000256" key="3">
    <source>
        <dbReference type="ARBA" id="ARBA00023242"/>
    </source>
</evidence>
<dbReference type="GeneID" id="103700009"/>
<dbReference type="OrthoDB" id="444809at2759"/>
<comment type="subcellular location">
    <subcellularLocation>
        <location evidence="1">Nucleus</location>
    </subcellularLocation>
</comment>
<evidence type="ECO:0000259" key="5">
    <source>
        <dbReference type="Pfam" id="PF04935"/>
    </source>
</evidence>
<dbReference type="GO" id="GO:0005730">
    <property type="term" value="C:nucleolus"/>
    <property type="evidence" value="ECO:0007669"/>
    <property type="project" value="TreeGrafter"/>
</dbReference>
<comment type="similarity">
    <text evidence="2">Belongs to the SURF6 family.</text>
</comment>
<feature type="compositionally biased region" description="Basic and acidic residues" evidence="4">
    <location>
        <begin position="301"/>
        <end position="321"/>
    </location>
</feature>
<keyword evidence="3" id="KW-0539">Nucleus</keyword>
<feature type="compositionally biased region" description="Basic residues" evidence="4">
    <location>
        <begin position="390"/>
        <end position="406"/>
    </location>
</feature>
<dbReference type="InterPro" id="IPR007019">
    <property type="entry name" value="SURF6"/>
</dbReference>
<feature type="region of interest" description="Disordered" evidence="4">
    <location>
        <begin position="1"/>
        <end position="75"/>
    </location>
</feature>
<name>A0A8B7BKX3_PHODC</name>
<feature type="region of interest" description="Disordered" evidence="4">
    <location>
        <begin position="154"/>
        <end position="420"/>
    </location>
</feature>
<gene>
    <name evidence="8" type="primary">LOC103700009</name>
</gene>